<sequence length="213" mass="23560">MARTITNATTCGPWIPNHGVIAGYMTPQWGLVTQENWTIEIEKLVVAGNTTLIGVFSIGLLRIITSININAITRAVCGDGYCDAAQNETCVTCQADCKACSLEARIAGAIIAVVILIVLAIGATGLFFYRRSRLALWDNSWIITKDRVTIIEQDKPKASQPLPNDSQEDLDYCETEASFVYGRIGEALVSIKFIERENFMLTKKIRQEIKSIR</sequence>
<organism evidence="2 3">
    <name type="scientific">Dibothriocephalus latus</name>
    <name type="common">Fish tapeworm</name>
    <name type="synonym">Diphyllobothrium latum</name>
    <dbReference type="NCBI Taxonomy" id="60516"/>
    <lineage>
        <taxon>Eukaryota</taxon>
        <taxon>Metazoa</taxon>
        <taxon>Spiralia</taxon>
        <taxon>Lophotrochozoa</taxon>
        <taxon>Platyhelminthes</taxon>
        <taxon>Cestoda</taxon>
        <taxon>Eucestoda</taxon>
        <taxon>Diphyllobothriidea</taxon>
        <taxon>Diphyllobothriidae</taxon>
        <taxon>Dibothriocephalus</taxon>
    </lineage>
</organism>
<keyword evidence="1" id="KW-0812">Transmembrane</keyword>
<keyword evidence="1" id="KW-1133">Transmembrane helix</keyword>
<accession>A0A3P7LBZ2</accession>
<proteinExistence type="predicted"/>
<name>A0A3P7LBZ2_DIBLA</name>
<dbReference type="OrthoDB" id="60033at2759"/>
<evidence type="ECO:0000313" key="3">
    <source>
        <dbReference type="Proteomes" id="UP000281553"/>
    </source>
</evidence>
<keyword evidence="1" id="KW-0472">Membrane</keyword>
<dbReference type="EMBL" id="UYRU01058794">
    <property type="protein sequence ID" value="VDN14284.1"/>
    <property type="molecule type" value="Genomic_DNA"/>
</dbReference>
<evidence type="ECO:0000256" key="1">
    <source>
        <dbReference type="SAM" id="Phobius"/>
    </source>
</evidence>
<evidence type="ECO:0000313" key="2">
    <source>
        <dbReference type="EMBL" id="VDN14284.1"/>
    </source>
</evidence>
<feature type="transmembrane region" description="Helical" evidence="1">
    <location>
        <begin position="106"/>
        <end position="129"/>
    </location>
</feature>
<dbReference type="Proteomes" id="UP000281553">
    <property type="component" value="Unassembled WGS sequence"/>
</dbReference>
<protein>
    <submittedName>
        <fullName evidence="2">Uncharacterized protein</fullName>
    </submittedName>
</protein>
<keyword evidence="3" id="KW-1185">Reference proteome</keyword>
<reference evidence="2 3" key="1">
    <citation type="submission" date="2018-11" db="EMBL/GenBank/DDBJ databases">
        <authorList>
            <consortium name="Pathogen Informatics"/>
        </authorList>
    </citation>
    <scope>NUCLEOTIDE SEQUENCE [LARGE SCALE GENOMIC DNA]</scope>
</reference>
<gene>
    <name evidence="2" type="ORF">DILT_LOCUS10115</name>
</gene>
<dbReference type="AlphaFoldDB" id="A0A3P7LBZ2"/>